<reference evidence="9 10" key="1">
    <citation type="journal article" date="2016" name="Nat. Commun.">
        <title>Thousands of microbial genomes shed light on interconnected biogeochemical processes in an aquifer system.</title>
        <authorList>
            <person name="Anantharaman K."/>
            <person name="Brown C.T."/>
            <person name="Hug L.A."/>
            <person name="Sharon I."/>
            <person name="Castelle C.J."/>
            <person name="Probst A.J."/>
            <person name="Thomas B.C."/>
            <person name="Singh A."/>
            <person name="Wilkins M.J."/>
            <person name="Karaoz U."/>
            <person name="Brodie E.L."/>
            <person name="Williams K.H."/>
            <person name="Hubbard S.S."/>
            <person name="Banfield J.F."/>
        </authorList>
    </citation>
    <scope>NUCLEOTIDE SEQUENCE [LARGE SCALE GENOMIC DNA]</scope>
</reference>
<evidence type="ECO:0000256" key="1">
    <source>
        <dbReference type="ARBA" id="ARBA00008931"/>
    </source>
</evidence>
<dbReference type="GO" id="GO:0003735">
    <property type="term" value="F:structural constituent of ribosome"/>
    <property type="evidence" value="ECO:0007669"/>
    <property type="project" value="InterPro"/>
</dbReference>
<dbReference type="NCBIfam" id="TIGR01164">
    <property type="entry name" value="rplP_bact"/>
    <property type="match status" value="1"/>
</dbReference>
<dbReference type="PROSITE" id="PS00586">
    <property type="entry name" value="RIBOSOMAL_L16_1"/>
    <property type="match status" value="1"/>
</dbReference>
<keyword evidence="6 8" id="KW-0694">RNA-binding</keyword>
<evidence type="ECO:0000256" key="8">
    <source>
        <dbReference type="RuleBase" id="RU004414"/>
    </source>
</evidence>
<dbReference type="CDD" id="cd01433">
    <property type="entry name" value="Ribosomal_L16_L10e"/>
    <property type="match status" value="1"/>
</dbReference>
<dbReference type="InterPro" id="IPR016180">
    <property type="entry name" value="Ribosomal_uL16_dom"/>
</dbReference>
<dbReference type="GO" id="GO:0006412">
    <property type="term" value="P:translation"/>
    <property type="evidence" value="ECO:0007669"/>
    <property type="project" value="UniProtKB-UniRule"/>
</dbReference>
<dbReference type="Proteomes" id="UP000178656">
    <property type="component" value="Unassembled WGS sequence"/>
</dbReference>
<keyword evidence="3 6" id="KW-0689">Ribosomal protein</keyword>
<dbReference type="GO" id="GO:0019843">
    <property type="term" value="F:rRNA binding"/>
    <property type="evidence" value="ECO:0007669"/>
    <property type="project" value="UniProtKB-UniRule"/>
</dbReference>
<evidence type="ECO:0000256" key="7">
    <source>
        <dbReference type="RuleBase" id="RU004413"/>
    </source>
</evidence>
<dbReference type="GO" id="GO:0022625">
    <property type="term" value="C:cytosolic large ribosomal subunit"/>
    <property type="evidence" value="ECO:0007669"/>
    <property type="project" value="TreeGrafter"/>
</dbReference>
<dbReference type="InterPro" id="IPR036920">
    <property type="entry name" value="Ribosomal_uL16_sf"/>
</dbReference>
<evidence type="ECO:0000256" key="2">
    <source>
        <dbReference type="ARBA" id="ARBA00022555"/>
    </source>
</evidence>
<evidence type="ECO:0000256" key="5">
    <source>
        <dbReference type="ARBA" id="ARBA00035198"/>
    </source>
</evidence>
<dbReference type="InterPro" id="IPR020798">
    <property type="entry name" value="Ribosomal_uL16_CS"/>
</dbReference>
<dbReference type="Pfam" id="PF00252">
    <property type="entry name" value="Ribosomal_L16"/>
    <property type="match status" value="1"/>
</dbReference>
<dbReference type="PANTHER" id="PTHR12220:SF13">
    <property type="entry name" value="LARGE RIBOSOMAL SUBUNIT PROTEIN UL16M"/>
    <property type="match status" value="1"/>
</dbReference>
<accession>A0A1F5TF47</accession>
<dbReference type="SUPFAM" id="SSF54686">
    <property type="entry name" value="Ribosomal protein L16p/L10e"/>
    <property type="match status" value="1"/>
</dbReference>
<dbReference type="EMBL" id="MFGM01000020">
    <property type="protein sequence ID" value="OGF37527.1"/>
    <property type="molecule type" value="Genomic_DNA"/>
</dbReference>
<comment type="function">
    <text evidence="6 8">Binds 23S rRNA and is also seen to make contacts with the A and possibly P site tRNAs.</text>
</comment>
<sequence length="136" mass="15131">MFTPKKSKHRKWQKGRSRFRGLLASRATEVSFGQYGLKATSECWISSRQIESARRAITHFVKRGGKIWIRIFPDKPVTTHGAVMGSGKGAPDHFVVPVKPGTVMFEIGGVSEAAGREAMRLAGHKLPVLSRFVIRK</sequence>
<evidence type="ECO:0000313" key="9">
    <source>
        <dbReference type="EMBL" id="OGF37527.1"/>
    </source>
</evidence>
<keyword evidence="4 6" id="KW-0687">Ribonucleoprotein</keyword>
<comment type="similarity">
    <text evidence="1 6 7">Belongs to the universal ribosomal protein uL16 family.</text>
</comment>
<organism evidence="9 10">
    <name type="scientific">Candidatus Falkowbacteria bacterium RIFOXYC2_FULL_48_21</name>
    <dbReference type="NCBI Taxonomy" id="1798005"/>
    <lineage>
        <taxon>Bacteria</taxon>
        <taxon>Candidatus Falkowiibacteriota</taxon>
    </lineage>
</organism>
<evidence type="ECO:0000256" key="3">
    <source>
        <dbReference type="ARBA" id="ARBA00022980"/>
    </source>
</evidence>
<dbReference type="PANTHER" id="PTHR12220">
    <property type="entry name" value="50S/60S RIBOSOMAL PROTEIN L16"/>
    <property type="match status" value="1"/>
</dbReference>
<dbReference type="InterPro" id="IPR000114">
    <property type="entry name" value="Ribosomal_uL16_bact-type"/>
</dbReference>
<evidence type="ECO:0000256" key="4">
    <source>
        <dbReference type="ARBA" id="ARBA00023274"/>
    </source>
</evidence>
<dbReference type="InterPro" id="IPR047873">
    <property type="entry name" value="Ribosomal_uL16"/>
</dbReference>
<dbReference type="PRINTS" id="PR00060">
    <property type="entry name" value="RIBOSOMALL16"/>
</dbReference>
<proteinExistence type="inferred from homology"/>
<protein>
    <recommendedName>
        <fullName evidence="5 6">Large ribosomal subunit protein uL16</fullName>
    </recommendedName>
</protein>
<dbReference type="GO" id="GO:0000049">
    <property type="term" value="F:tRNA binding"/>
    <property type="evidence" value="ECO:0007669"/>
    <property type="project" value="UniProtKB-KW"/>
</dbReference>
<comment type="subunit">
    <text evidence="6 8">Part of the 50S ribosomal subunit.</text>
</comment>
<comment type="caution">
    <text evidence="9">The sequence shown here is derived from an EMBL/GenBank/DDBJ whole genome shotgun (WGS) entry which is preliminary data.</text>
</comment>
<evidence type="ECO:0000256" key="6">
    <source>
        <dbReference type="HAMAP-Rule" id="MF_01342"/>
    </source>
</evidence>
<keyword evidence="6 8" id="KW-0699">rRNA-binding</keyword>
<keyword evidence="2 6" id="KW-0820">tRNA-binding</keyword>
<dbReference type="FunFam" id="3.90.1170.10:FF:000001">
    <property type="entry name" value="50S ribosomal protein L16"/>
    <property type="match status" value="1"/>
</dbReference>
<dbReference type="HAMAP" id="MF_01342">
    <property type="entry name" value="Ribosomal_uL16"/>
    <property type="match status" value="1"/>
</dbReference>
<name>A0A1F5TF47_9BACT</name>
<dbReference type="AlphaFoldDB" id="A0A1F5TF47"/>
<gene>
    <name evidence="6" type="primary">rplP</name>
    <name evidence="9" type="ORF">A2482_02430</name>
</gene>
<evidence type="ECO:0000313" key="10">
    <source>
        <dbReference type="Proteomes" id="UP000178656"/>
    </source>
</evidence>
<dbReference type="Gene3D" id="3.90.1170.10">
    <property type="entry name" value="Ribosomal protein L10e/L16"/>
    <property type="match status" value="1"/>
</dbReference>